<evidence type="ECO:0000313" key="2">
    <source>
        <dbReference type="EMBL" id="GAW26892.1"/>
    </source>
</evidence>
<organism evidence="2">
    <name type="scientific">Rosellinia necatrix</name>
    <name type="common">White root-rot fungus</name>
    <dbReference type="NCBI Taxonomy" id="77044"/>
    <lineage>
        <taxon>Eukaryota</taxon>
        <taxon>Fungi</taxon>
        <taxon>Dikarya</taxon>
        <taxon>Ascomycota</taxon>
        <taxon>Pezizomycotina</taxon>
        <taxon>Sordariomycetes</taxon>
        <taxon>Xylariomycetidae</taxon>
        <taxon>Xylariales</taxon>
        <taxon>Xylariaceae</taxon>
        <taxon>Rosellinia</taxon>
    </lineage>
</organism>
<evidence type="ECO:0000256" key="1">
    <source>
        <dbReference type="SAM" id="MobiDB-lite"/>
    </source>
</evidence>
<feature type="region of interest" description="Disordered" evidence="1">
    <location>
        <begin position="177"/>
        <end position="280"/>
    </location>
</feature>
<feature type="region of interest" description="Disordered" evidence="1">
    <location>
        <begin position="1"/>
        <end position="48"/>
    </location>
</feature>
<feature type="compositionally biased region" description="Basic residues" evidence="1">
    <location>
        <begin position="93"/>
        <end position="105"/>
    </location>
</feature>
<name>A0A1S8AAA3_ROSNE</name>
<keyword evidence="3" id="KW-1185">Reference proteome</keyword>
<protein>
    <submittedName>
        <fullName evidence="2">Uncharacterized protein</fullName>
    </submittedName>
</protein>
<accession>A0A1S8AAA3</accession>
<dbReference type="Proteomes" id="UP000054516">
    <property type="component" value="Unassembled WGS sequence"/>
</dbReference>
<feature type="compositionally biased region" description="Basic and acidic residues" evidence="1">
    <location>
        <begin position="1"/>
        <end position="23"/>
    </location>
</feature>
<evidence type="ECO:0000313" key="3">
    <source>
        <dbReference type="Proteomes" id="UP000054516"/>
    </source>
</evidence>
<dbReference type="OrthoDB" id="4779542at2759"/>
<dbReference type="EMBL" id="DF977499">
    <property type="protein sequence ID" value="GAW26892.1"/>
    <property type="molecule type" value="Genomic_DNA"/>
</dbReference>
<feature type="compositionally biased region" description="Basic and acidic residues" evidence="1">
    <location>
        <begin position="32"/>
        <end position="47"/>
    </location>
</feature>
<feature type="compositionally biased region" description="Basic and acidic residues" evidence="1">
    <location>
        <begin position="112"/>
        <end position="130"/>
    </location>
</feature>
<reference evidence="2" key="1">
    <citation type="submission" date="2016-03" db="EMBL/GenBank/DDBJ databases">
        <title>Draft genome sequence of Rosellinia necatrix.</title>
        <authorList>
            <person name="Kanematsu S."/>
        </authorList>
    </citation>
    <scope>NUCLEOTIDE SEQUENCE [LARGE SCALE GENOMIC DNA]</scope>
    <source>
        <strain evidence="2">W97</strain>
    </source>
</reference>
<feature type="compositionally biased region" description="Polar residues" evidence="1">
    <location>
        <begin position="223"/>
        <end position="236"/>
    </location>
</feature>
<sequence length="332" mass="36000">MAENHSRRQDGIKDAGCEKEHGHNANTGIPSDTHRLLVSHEENEHSSRVYGLDIPRSLSPLTFSCTTSQLRPVPSSIPSPHGKSSGIEEGTRRPKKVRIIFKKKPTYIPEGNSHEDNSHEDNSHEDKSHDIPCLNKHAEPAGSPPEGVTSVSRANHERRMLRDGTIILGKRGVTFAGFIPPPRAKKQAHMETNNPKDQSPRARRNPSETFIDKPQRLDASGAETESSQKASLSDCQGRSKGESMGAQPTPTTMAIPGDSATEHLGFSSVDTKTSDREPDDSVCESLLCASPTSPTKTTDVEDVVVTEAPDTSSVGIGVSAELHLALHIAPWR</sequence>
<proteinExistence type="predicted"/>
<feature type="region of interest" description="Disordered" evidence="1">
    <location>
        <begin position="66"/>
        <end position="157"/>
    </location>
</feature>
<gene>
    <name evidence="2" type="ORF">SAMD00023353_5400520</name>
</gene>
<dbReference type="AlphaFoldDB" id="A0A1S8AAA3"/>